<feature type="domain" description="G-protein coupled receptors family 1 profile" evidence="10">
    <location>
        <begin position="35"/>
        <end position="288"/>
    </location>
</feature>
<dbReference type="InterPro" id="IPR017452">
    <property type="entry name" value="GPCR_Rhodpsn_7TM"/>
</dbReference>
<dbReference type="PANTHER" id="PTHR46048:SF10">
    <property type="entry name" value="HYDROXYCARBOXYLIC ACID RECEPTOR 1-4-RELATED"/>
    <property type="match status" value="1"/>
</dbReference>
<evidence type="ECO:0000256" key="7">
    <source>
        <dbReference type="ARBA" id="ARBA00023224"/>
    </source>
</evidence>
<dbReference type="PRINTS" id="PR00237">
    <property type="entry name" value="GPCRRHODOPSN"/>
</dbReference>
<dbReference type="SUPFAM" id="SSF81321">
    <property type="entry name" value="Family A G protein-coupled receptor-like"/>
    <property type="match status" value="1"/>
</dbReference>
<sequence length="333" mass="37517">MTPNGAEHHCNSTHDHMTSVLPPVVIIEMLLGLPGNIMALYVFCKDMPSWGTNVTFLFNLILSDFLLLLSLPFRIDNYLRDDRWIFGDAWCRINLFMLAVNRSASIAFMTAVAFDRYFKVVHPHHKINYMTLKQAAGVACLIWAVVVALRIPLLANNLLNTDNNDSHCRSFTSDKDLSPGILLHYHVFIIEFFVPLMLLIFCSGRITCTLRSRQLNKGKRGQRAIRTVLVIVGVFILCFTPSIATVLTTQILKSLGETYCNAYKITAQLFSMSIAFTYLNSALDPVIYCFSSSLFCNHLKKTLNRTGLIKLQLSRQGSMTSRTELGVMMSNGD</sequence>
<dbReference type="Proteomes" id="UP000324632">
    <property type="component" value="Chromosome 8"/>
</dbReference>
<keyword evidence="12" id="KW-1185">Reference proteome</keyword>
<dbReference type="Gene3D" id="1.20.1070.10">
    <property type="entry name" value="Rhodopsin 7-helix transmembrane proteins"/>
    <property type="match status" value="1"/>
</dbReference>
<evidence type="ECO:0000256" key="3">
    <source>
        <dbReference type="ARBA" id="ARBA00022989"/>
    </source>
</evidence>
<feature type="transmembrane region" description="Helical" evidence="9">
    <location>
        <begin position="56"/>
        <end position="75"/>
    </location>
</feature>
<dbReference type="PROSITE" id="PS00237">
    <property type="entry name" value="G_PROTEIN_RECEP_F1_1"/>
    <property type="match status" value="1"/>
</dbReference>
<dbReference type="SMR" id="A0A5A9P6Z2"/>
<name>A0A5A9P6Z2_9TELE</name>
<feature type="transmembrane region" description="Helical" evidence="9">
    <location>
        <begin position="95"/>
        <end position="114"/>
    </location>
</feature>
<dbReference type="InterPro" id="IPR051893">
    <property type="entry name" value="HCARs"/>
</dbReference>
<evidence type="ECO:0000256" key="5">
    <source>
        <dbReference type="ARBA" id="ARBA00023136"/>
    </source>
</evidence>
<evidence type="ECO:0000313" key="12">
    <source>
        <dbReference type="Proteomes" id="UP000324632"/>
    </source>
</evidence>
<dbReference type="PANTHER" id="PTHR46048">
    <property type="entry name" value="HYDROXYCARBOXYLIC ACID RECEPTOR 2"/>
    <property type="match status" value="1"/>
</dbReference>
<feature type="transmembrane region" description="Helical" evidence="9">
    <location>
        <begin position="20"/>
        <end position="44"/>
    </location>
</feature>
<keyword evidence="6 8" id="KW-0675">Receptor</keyword>
<evidence type="ECO:0000313" key="11">
    <source>
        <dbReference type="EMBL" id="KAA0717673.1"/>
    </source>
</evidence>
<reference evidence="11 12" key="1">
    <citation type="journal article" date="2019" name="Mol. Ecol. Resour.">
        <title>Chromosome-level genome assembly of Triplophysa tibetana, a fish adapted to the harsh high-altitude environment of the Tibetan Plateau.</title>
        <authorList>
            <person name="Yang X."/>
            <person name="Liu H."/>
            <person name="Ma Z."/>
            <person name="Zou Y."/>
            <person name="Zou M."/>
            <person name="Mao Y."/>
            <person name="Li X."/>
            <person name="Wang H."/>
            <person name="Chen T."/>
            <person name="Wang W."/>
            <person name="Yang R."/>
        </authorList>
    </citation>
    <scope>NUCLEOTIDE SEQUENCE [LARGE SCALE GENOMIC DNA]</scope>
    <source>
        <strain evidence="11">TTIB1903HZAU</strain>
        <tissue evidence="11">Muscle</tissue>
    </source>
</reference>
<dbReference type="PROSITE" id="PS50262">
    <property type="entry name" value="G_PROTEIN_RECEP_F1_2"/>
    <property type="match status" value="1"/>
</dbReference>
<keyword evidence="5 9" id="KW-0472">Membrane</keyword>
<evidence type="ECO:0000256" key="4">
    <source>
        <dbReference type="ARBA" id="ARBA00023040"/>
    </source>
</evidence>
<proteinExistence type="inferred from homology"/>
<feature type="transmembrane region" description="Helical" evidence="9">
    <location>
        <begin position="135"/>
        <end position="155"/>
    </location>
</feature>
<evidence type="ECO:0000259" key="10">
    <source>
        <dbReference type="PROSITE" id="PS50262"/>
    </source>
</evidence>
<keyword evidence="4 8" id="KW-0297">G-protein coupled receptor</keyword>
<feature type="transmembrane region" description="Helical" evidence="9">
    <location>
        <begin position="224"/>
        <end position="244"/>
    </location>
</feature>
<evidence type="ECO:0000256" key="2">
    <source>
        <dbReference type="ARBA" id="ARBA00022692"/>
    </source>
</evidence>
<keyword evidence="2 8" id="KW-0812">Transmembrane</keyword>
<dbReference type="InterPro" id="IPR000276">
    <property type="entry name" value="GPCR_Rhodpsn"/>
</dbReference>
<evidence type="ECO:0000256" key="8">
    <source>
        <dbReference type="RuleBase" id="RU000688"/>
    </source>
</evidence>
<keyword evidence="3 9" id="KW-1133">Transmembrane helix</keyword>
<protein>
    <submittedName>
        <fullName evidence="11">G-protein coupled receptor 109A</fullName>
    </submittedName>
</protein>
<dbReference type="Pfam" id="PF00001">
    <property type="entry name" value="7tm_1"/>
    <property type="match status" value="1"/>
</dbReference>
<gene>
    <name evidence="11" type="ORF">E1301_Tti014550</name>
</gene>
<evidence type="ECO:0000256" key="6">
    <source>
        <dbReference type="ARBA" id="ARBA00023170"/>
    </source>
</evidence>
<comment type="subcellular location">
    <subcellularLocation>
        <location evidence="1">Membrane</location>
        <topology evidence="1">Multi-pass membrane protein</topology>
    </subcellularLocation>
</comment>
<dbReference type="AlphaFoldDB" id="A0A5A9P6Z2"/>
<comment type="similarity">
    <text evidence="8">Belongs to the G-protein coupled receptor 1 family.</text>
</comment>
<organism evidence="11 12">
    <name type="scientific">Triplophysa tibetana</name>
    <dbReference type="NCBI Taxonomy" id="1572043"/>
    <lineage>
        <taxon>Eukaryota</taxon>
        <taxon>Metazoa</taxon>
        <taxon>Chordata</taxon>
        <taxon>Craniata</taxon>
        <taxon>Vertebrata</taxon>
        <taxon>Euteleostomi</taxon>
        <taxon>Actinopterygii</taxon>
        <taxon>Neopterygii</taxon>
        <taxon>Teleostei</taxon>
        <taxon>Ostariophysi</taxon>
        <taxon>Cypriniformes</taxon>
        <taxon>Nemacheilidae</taxon>
        <taxon>Triplophysa</taxon>
    </lineage>
</organism>
<feature type="transmembrane region" description="Helical" evidence="9">
    <location>
        <begin position="183"/>
        <end position="203"/>
    </location>
</feature>
<dbReference type="EMBL" id="SOYY01000008">
    <property type="protein sequence ID" value="KAA0717673.1"/>
    <property type="molecule type" value="Genomic_DNA"/>
</dbReference>
<evidence type="ECO:0000256" key="1">
    <source>
        <dbReference type="ARBA" id="ARBA00004141"/>
    </source>
</evidence>
<dbReference type="GO" id="GO:0005886">
    <property type="term" value="C:plasma membrane"/>
    <property type="evidence" value="ECO:0007669"/>
    <property type="project" value="TreeGrafter"/>
</dbReference>
<dbReference type="GO" id="GO:0004930">
    <property type="term" value="F:G protein-coupled receptor activity"/>
    <property type="evidence" value="ECO:0007669"/>
    <property type="project" value="UniProtKB-KW"/>
</dbReference>
<keyword evidence="7 8" id="KW-0807">Transducer</keyword>
<comment type="caution">
    <text evidence="11">The sequence shown here is derived from an EMBL/GenBank/DDBJ whole genome shotgun (WGS) entry which is preliminary data.</text>
</comment>
<dbReference type="CDD" id="cd14991">
    <property type="entry name" value="7tmA_HCAR-like"/>
    <property type="match status" value="1"/>
</dbReference>
<accession>A0A5A9P6Z2</accession>
<evidence type="ECO:0000256" key="9">
    <source>
        <dbReference type="SAM" id="Phobius"/>
    </source>
</evidence>